<dbReference type="KEGG" id="scl:sce7836"/>
<organism evidence="3 4">
    <name type="scientific">Sorangium cellulosum (strain So ce56)</name>
    <name type="common">Polyangium cellulosum (strain So ce56)</name>
    <dbReference type="NCBI Taxonomy" id="448385"/>
    <lineage>
        <taxon>Bacteria</taxon>
        <taxon>Pseudomonadati</taxon>
        <taxon>Myxococcota</taxon>
        <taxon>Polyangia</taxon>
        <taxon>Polyangiales</taxon>
        <taxon>Polyangiaceae</taxon>
        <taxon>Sorangium</taxon>
    </lineage>
</organism>
<dbReference type="InterPro" id="IPR016186">
    <property type="entry name" value="C-type_lectin-like/link_sf"/>
</dbReference>
<protein>
    <recommendedName>
        <fullName evidence="5">Secreted protein</fullName>
    </recommendedName>
</protein>
<feature type="compositionally biased region" description="Gly residues" evidence="1">
    <location>
        <begin position="288"/>
        <end position="322"/>
    </location>
</feature>
<dbReference type="eggNOG" id="ENOG502ZBM7">
    <property type="taxonomic scope" value="Bacteria"/>
</dbReference>
<dbReference type="HOGENOM" id="CLU_053138_1_0_7"/>
<evidence type="ECO:0008006" key="5">
    <source>
        <dbReference type="Google" id="ProtNLM"/>
    </source>
</evidence>
<reference evidence="3 4" key="1">
    <citation type="journal article" date="2007" name="Nat. Biotechnol.">
        <title>Complete genome sequence of the myxobacterium Sorangium cellulosum.</title>
        <authorList>
            <person name="Schneiker S."/>
            <person name="Perlova O."/>
            <person name="Kaiser O."/>
            <person name="Gerth K."/>
            <person name="Alici A."/>
            <person name="Altmeyer M.O."/>
            <person name="Bartels D."/>
            <person name="Bekel T."/>
            <person name="Beyer S."/>
            <person name="Bode E."/>
            <person name="Bode H.B."/>
            <person name="Bolten C.J."/>
            <person name="Choudhuri J.V."/>
            <person name="Doss S."/>
            <person name="Elnakady Y.A."/>
            <person name="Frank B."/>
            <person name="Gaigalat L."/>
            <person name="Goesmann A."/>
            <person name="Groeger C."/>
            <person name="Gross F."/>
            <person name="Jelsbak L."/>
            <person name="Jelsbak L."/>
            <person name="Kalinowski J."/>
            <person name="Kegler C."/>
            <person name="Knauber T."/>
            <person name="Konietzny S."/>
            <person name="Kopp M."/>
            <person name="Krause L."/>
            <person name="Krug D."/>
            <person name="Linke B."/>
            <person name="Mahmud T."/>
            <person name="Martinez-Arias R."/>
            <person name="McHardy A.C."/>
            <person name="Merai M."/>
            <person name="Meyer F."/>
            <person name="Mormann S."/>
            <person name="Munoz-Dorado J."/>
            <person name="Perez J."/>
            <person name="Pradella S."/>
            <person name="Rachid S."/>
            <person name="Raddatz G."/>
            <person name="Rosenau F."/>
            <person name="Rueckert C."/>
            <person name="Sasse F."/>
            <person name="Scharfe M."/>
            <person name="Schuster S.C."/>
            <person name="Suen G."/>
            <person name="Treuner-Lange A."/>
            <person name="Velicer G.J."/>
            <person name="Vorholter F.-J."/>
            <person name="Weissman K.J."/>
            <person name="Welch R.D."/>
            <person name="Wenzel S.C."/>
            <person name="Whitworth D.E."/>
            <person name="Wilhelm S."/>
            <person name="Wittmann C."/>
            <person name="Bloecker H."/>
            <person name="Puehler A."/>
            <person name="Mueller R."/>
        </authorList>
    </citation>
    <scope>NUCLEOTIDE SEQUENCE [LARGE SCALE GENOMIC DNA]</scope>
    <source>
        <strain evidence="4">So ce56</strain>
    </source>
</reference>
<feature type="compositionally biased region" description="Low complexity" evidence="1">
    <location>
        <begin position="33"/>
        <end position="103"/>
    </location>
</feature>
<evidence type="ECO:0000313" key="3">
    <source>
        <dbReference type="EMBL" id="CAN98006.1"/>
    </source>
</evidence>
<dbReference type="SUPFAM" id="SSF56436">
    <property type="entry name" value="C-type lectin-like"/>
    <property type="match status" value="1"/>
</dbReference>
<dbReference type="STRING" id="448385.sce7836"/>
<feature type="region of interest" description="Disordered" evidence="1">
    <location>
        <begin position="267"/>
        <end position="322"/>
    </location>
</feature>
<feature type="region of interest" description="Disordered" evidence="1">
    <location>
        <begin position="27"/>
        <end position="103"/>
    </location>
</feature>
<keyword evidence="2" id="KW-0732">Signal</keyword>
<gene>
    <name evidence="3" type="ordered locus">sce7836</name>
</gene>
<accession>A9FBF1</accession>
<dbReference type="RefSeq" id="WP_012240445.1">
    <property type="nucleotide sequence ID" value="NC_010162.1"/>
</dbReference>
<evidence type="ECO:0000256" key="2">
    <source>
        <dbReference type="SAM" id="SignalP"/>
    </source>
</evidence>
<dbReference type="AlphaFoldDB" id="A9FBF1"/>
<name>A9FBF1_SORC5</name>
<dbReference type="EMBL" id="AM746676">
    <property type="protein sequence ID" value="CAN98006.1"/>
    <property type="molecule type" value="Genomic_DNA"/>
</dbReference>
<feature type="region of interest" description="Disordered" evidence="1">
    <location>
        <begin position="215"/>
        <end position="253"/>
    </location>
</feature>
<sequence>MTRTYRPLLLPLTLALLCPVVGVGCSSSDPEVGGSSDSSTSTSSSSGGNTSSSSSGGNTTSSSSGGNTSSSSSGGNTTSSSSGGNTTSSSSGGDNTTSSSSGGTTEKFSFFVTSLVALQELSGSQDGFGGDLRFGETGPGAGLRGADKICATIAERSMPGAGSKQWRAFLSAVAGEDGKQVNAIDRIGEGPWYDRLGRLLANNKEELLNDRPSAADPAIIDDFPNEDGVPNHQPDPSQPEVDNHDMLTGTNDKGELYSATATCKDWTAKSGDTSEGRPRVGHSWPRNFGGGGFPTGGSSGAGFPGGSTGAGPGGSTGAGPGGNINMANWMSSLDEAGCAPGINLLEQGGPLPGTVTVGSGGGYGGFYCFALTP</sequence>
<dbReference type="Proteomes" id="UP000002139">
    <property type="component" value="Chromosome"/>
</dbReference>
<evidence type="ECO:0000313" key="4">
    <source>
        <dbReference type="Proteomes" id="UP000002139"/>
    </source>
</evidence>
<dbReference type="OrthoDB" id="5510573at2"/>
<feature type="signal peptide" evidence="2">
    <location>
        <begin position="1"/>
        <end position="23"/>
    </location>
</feature>
<evidence type="ECO:0000256" key="1">
    <source>
        <dbReference type="SAM" id="MobiDB-lite"/>
    </source>
</evidence>
<keyword evidence="4" id="KW-1185">Reference proteome</keyword>
<proteinExistence type="predicted"/>
<feature type="chain" id="PRO_5002738621" description="Secreted protein" evidence="2">
    <location>
        <begin position="24"/>
        <end position="373"/>
    </location>
</feature>
<dbReference type="PROSITE" id="PS51257">
    <property type="entry name" value="PROKAR_LIPOPROTEIN"/>
    <property type="match status" value="1"/>
</dbReference>
<dbReference type="InterPro" id="IPR016187">
    <property type="entry name" value="CTDL_fold"/>
</dbReference>
<dbReference type="Gene3D" id="3.10.100.10">
    <property type="entry name" value="Mannose-Binding Protein A, subunit A"/>
    <property type="match status" value="1"/>
</dbReference>